<accession>A0A1Z4JG83</accession>
<reference evidence="1 2" key="1">
    <citation type="submission" date="2017-06" db="EMBL/GenBank/DDBJ databases">
        <title>Genome sequencing of cyanobaciteial culture collection at National Institute for Environmental Studies (NIES).</title>
        <authorList>
            <person name="Hirose Y."/>
            <person name="Shimura Y."/>
            <person name="Fujisawa T."/>
            <person name="Nakamura Y."/>
            <person name="Kawachi M."/>
        </authorList>
    </citation>
    <scope>NUCLEOTIDE SEQUENCE [LARGE SCALE GENOMIC DNA]</scope>
    <source>
        <strain evidence="1 2">NIES-2135</strain>
    </source>
</reference>
<sequence length="46" mass="5198">MMMGREMRPFFVTKIFGDRAQAEVTALNVYNGSVLVKHPEKLGLKS</sequence>
<proteinExistence type="predicted"/>
<dbReference type="EMBL" id="AP018203">
    <property type="protein sequence ID" value="BAY55663.1"/>
    <property type="molecule type" value="Genomic_DNA"/>
</dbReference>
<keyword evidence="2" id="KW-1185">Reference proteome</keyword>
<evidence type="ECO:0000313" key="1">
    <source>
        <dbReference type="EMBL" id="BAY55663.1"/>
    </source>
</evidence>
<evidence type="ECO:0000313" key="2">
    <source>
        <dbReference type="Proteomes" id="UP000217895"/>
    </source>
</evidence>
<gene>
    <name evidence="1" type="ORF">NIES2135_24870</name>
</gene>
<dbReference type="Proteomes" id="UP000217895">
    <property type="component" value="Chromosome"/>
</dbReference>
<organism evidence="1 2">
    <name type="scientific">Leptolyngbya boryana NIES-2135</name>
    <dbReference type="NCBI Taxonomy" id="1973484"/>
    <lineage>
        <taxon>Bacteria</taxon>
        <taxon>Bacillati</taxon>
        <taxon>Cyanobacteriota</taxon>
        <taxon>Cyanophyceae</taxon>
        <taxon>Leptolyngbyales</taxon>
        <taxon>Leptolyngbyaceae</taxon>
        <taxon>Leptolyngbya group</taxon>
        <taxon>Leptolyngbya</taxon>
    </lineage>
</organism>
<protein>
    <submittedName>
        <fullName evidence="1">Uncharacterized protein</fullName>
    </submittedName>
</protein>
<dbReference type="AlphaFoldDB" id="A0A1Z4JG83"/>
<name>A0A1Z4JG83_LEPBY</name>